<dbReference type="InterPro" id="IPR004358">
    <property type="entry name" value="Sig_transdc_His_kin-like_C"/>
</dbReference>
<dbReference type="PROSITE" id="PS50113">
    <property type="entry name" value="PAC"/>
    <property type="match status" value="1"/>
</dbReference>
<feature type="domain" description="PAC" evidence="9">
    <location>
        <begin position="210"/>
        <end position="262"/>
    </location>
</feature>
<dbReference type="InterPro" id="IPR001789">
    <property type="entry name" value="Sig_transdc_resp-reg_receiver"/>
</dbReference>
<evidence type="ECO:0000313" key="11">
    <source>
        <dbReference type="Proteomes" id="UP000682843"/>
    </source>
</evidence>
<dbReference type="PANTHER" id="PTHR43047:SF72">
    <property type="entry name" value="OSMOSENSING HISTIDINE PROTEIN KINASE SLN1"/>
    <property type="match status" value="1"/>
</dbReference>
<evidence type="ECO:0000256" key="4">
    <source>
        <dbReference type="ARBA" id="ARBA00022777"/>
    </source>
</evidence>
<dbReference type="InterPro" id="IPR013767">
    <property type="entry name" value="PAS_fold"/>
</dbReference>
<dbReference type="CDD" id="cd00130">
    <property type="entry name" value="PAS"/>
    <property type="match status" value="1"/>
</dbReference>
<proteinExistence type="predicted"/>
<dbReference type="Proteomes" id="UP000682843">
    <property type="component" value="Chromosome"/>
</dbReference>
<dbReference type="InterPro" id="IPR001610">
    <property type="entry name" value="PAC"/>
</dbReference>
<keyword evidence="5" id="KW-0597">Phosphoprotein</keyword>
<dbReference type="EC" id="2.7.13.3" evidence="2"/>
<dbReference type="Gene3D" id="3.40.50.2300">
    <property type="match status" value="1"/>
</dbReference>
<dbReference type="InterPro" id="IPR011006">
    <property type="entry name" value="CheY-like_superfamily"/>
</dbReference>
<gene>
    <name evidence="10" type="ORF">RPMA_03685</name>
</gene>
<keyword evidence="11" id="KW-1185">Reference proteome</keyword>
<feature type="domain" description="Histidine kinase" evidence="6">
    <location>
        <begin position="282"/>
        <end position="499"/>
    </location>
</feature>
<dbReference type="Pfam" id="PF00989">
    <property type="entry name" value="PAS"/>
    <property type="match status" value="1"/>
</dbReference>
<keyword evidence="3" id="KW-0808">Transferase</keyword>
<dbReference type="Pfam" id="PF02518">
    <property type="entry name" value="HATPase_c"/>
    <property type="match status" value="1"/>
</dbReference>
<dbReference type="Gene3D" id="3.30.450.20">
    <property type="entry name" value="PAS domain"/>
    <property type="match status" value="1"/>
</dbReference>
<dbReference type="PANTHER" id="PTHR43047">
    <property type="entry name" value="TWO-COMPONENT HISTIDINE PROTEIN KINASE"/>
    <property type="match status" value="1"/>
</dbReference>
<dbReference type="GO" id="GO:0016301">
    <property type="term" value="F:kinase activity"/>
    <property type="evidence" value="ECO:0007669"/>
    <property type="project" value="UniProtKB-KW"/>
</dbReference>
<dbReference type="InterPro" id="IPR003594">
    <property type="entry name" value="HATPase_dom"/>
</dbReference>
<dbReference type="NCBIfam" id="TIGR00229">
    <property type="entry name" value="sensory_box"/>
    <property type="match status" value="1"/>
</dbReference>
<organism evidence="10 11">
    <name type="scientific">Tardiphaga alba</name>
    <dbReference type="NCBI Taxonomy" id="340268"/>
    <lineage>
        <taxon>Bacteria</taxon>
        <taxon>Pseudomonadati</taxon>
        <taxon>Pseudomonadota</taxon>
        <taxon>Alphaproteobacteria</taxon>
        <taxon>Hyphomicrobiales</taxon>
        <taxon>Nitrobacteraceae</taxon>
        <taxon>Tardiphaga</taxon>
    </lineage>
</organism>
<evidence type="ECO:0000256" key="3">
    <source>
        <dbReference type="ARBA" id="ARBA00022679"/>
    </source>
</evidence>
<dbReference type="InterPro" id="IPR035965">
    <property type="entry name" value="PAS-like_dom_sf"/>
</dbReference>
<accession>A0ABX8A392</accession>
<evidence type="ECO:0000313" key="10">
    <source>
        <dbReference type="EMBL" id="QUS38054.1"/>
    </source>
</evidence>
<dbReference type="InterPro" id="IPR000014">
    <property type="entry name" value="PAS"/>
</dbReference>
<feature type="domain" description="Response regulatory" evidence="7">
    <location>
        <begin position="5"/>
        <end position="120"/>
    </location>
</feature>
<dbReference type="InterPro" id="IPR036890">
    <property type="entry name" value="HATPase_C_sf"/>
</dbReference>
<evidence type="ECO:0000259" key="9">
    <source>
        <dbReference type="PROSITE" id="PS50113"/>
    </source>
</evidence>
<evidence type="ECO:0000259" key="8">
    <source>
        <dbReference type="PROSITE" id="PS50112"/>
    </source>
</evidence>
<comment type="catalytic activity">
    <reaction evidence="1">
        <text>ATP + protein L-histidine = ADP + protein N-phospho-L-histidine.</text>
        <dbReference type="EC" id="2.7.13.3"/>
    </reaction>
</comment>
<dbReference type="SUPFAM" id="SSF47384">
    <property type="entry name" value="Homodimeric domain of signal transducing histidine kinase"/>
    <property type="match status" value="1"/>
</dbReference>
<dbReference type="InterPro" id="IPR005467">
    <property type="entry name" value="His_kinase_dom"/>
</dbReference>
<sequence>MAATKIIVVEDDRIVARDIERLLRKMGHDVVGVVDRGEEVVDSVLRTQADLVLMDIRLRSDVDGIDAAMRVKLHCFVPVIFLTAYADSETVKRAIRTEPFGYVLKPVDEIQLSTAIDVALYKHSADRRTRESERRLETILTSIGDAVIATDSQAQVTYMNPVAQDLTGWNMPDAIGRPLPEVFHIVNEDTREIVEDPAAKVLRLGTIVGLANHTVLIRRDGSEIPIDDCGSPLIDDRGVITGTVLVFRDITERQRSEEALSRAQADLVQVARLTTMGELAVSIAHEINQPLLAFVTNAETCLLRLSQEPPDLFEAQQAAERAVGNGHRAGDVVRRIRALIQKSEPEATPLDLGCIVHEVLDLLRAEFRRRSVMLKVDVSPRLPPVKGDRIQLQQVLVNLIMNSLEALTEQMEAERTVSVGARLGDEGEVIIKVEDNGSGLESSNMDRMFDPFFTTKPGGMGMGLSISKSIVEAHGGTIGAEAGAAMRGSVFHFTLPAEARSSNAER</sequence>
<evidence type="ECO:0000256" key="5">
    <source>
        <dbReference type="PROSITE-ProRule" id="PRU00169"/>
    </source>
</evidence>
<dbReference type="PROSITE" id="PS50112">
    <property type="entry name" value="PAS"/>
    <property type="match status" value="1"/>
</dbReference>
<dbReference type="RefSeq" id="WP_211911587.1">
    <property type="nucleotide sequence ID" value="NZ_CP036498.1"/>
</dbReference>
<dbReference type="PROSITE" id="PS50109">
    <property type="entry name" value="HIS_KIN"/>
    <property type="match status" value="1"/>
</dbReference>
<protein>
    <recommendedName>
        <fullName evidence="2">histidine kinase</fullName>
        <ecNumber evidence="2">2.7.13.3</ecNumber>
    </recommendedName>
</protein>
<name>A0ABX8A392_9BRAD</name>
<dbReference type="SMART" id="SM00091">
    <property type="entry name" value="PAS"/>
    <property type="match status" value="1"/>
</dbReference>
<dbReference type="InterPro" id="IPR000700">
    <property type="entry name" value="PAS-assoc_C"/>
</dbReference>
<dbReference type="SMART" id="SM00086">
    <property type="entry name" value="PAC"/>
    <property type="match status" value="1"/>
</dbReference>
<dbReference type="PRINTS" id="PR00344">
    <property type="entry name" value="BCTRLSENSOR"/>
</dbReference>
<dbReference type="SUPFAM" id="SSF55785">
    <property type="entry name" value="PYP-like sensor domain (PAS domain)"/>
    <property type="match status" value="1"/>
</dbReference>
<evidence type="ECO:0000259" key="7">
    <source>
        <dbReference type="PROSITE" id="PS50110"/>
    </source>
</evidence>
<reference evidence="10 11" key="1">
    <citation type="submission" date="2019-02" db="EMBL/GenBank/DDBJ databases">
        <title>Emended description of the genus Rhodopseudomonas and description of Rhodopseudomonas albus sp. nov., a non-phototrophic, heavy-metal-tolerant bacterium isolated from garden soil.</title>
        <authorList>
            <person name="Bao Z."/>
            <person name="Cao W.W."/>
            <person name="Sato Y."/>
            <person name="Nishizawa T."/>
            <person name="Zhao J."/>
            <person name="Guo Y."/>
            <person name="Ohta H."/>
        </authorList>
    </citation>
    <scope>NUCLEOTIDE SEQUENCE [LARGE SCALE GENOMIC DNA]</scope>
    <source>
        <strain evidence="10 11">SK50-23</strain>
    </source>
</reference>
<evidence type="ECO:0000259" key="6">
    <source>
        <dbReference type="PROSITE" id="PS50109"/>
    </source>
</evidence>
<dbReference type="Gene3D" id="1.10.287.130">
    <property type="match status" value="1"/>
</dbReference>
<keyword evidence="4 10" id="KW-0418">Kinase</keyword>
<feature type="modified residue" description="4-aspartylphosphate" evidence="5">
    <location>
        <position position="55"/>
    </location>
</feature>
<evidence type="ECO:0000256" key="1">
    <source>
        <dbReference type="ARBA" id="ARBA00000085"/>
    </source>
</evidence>
<feature type="domain" description="PAS" evidence="8">
    <location>
        <begin position="132"/>
        <end position="205"/>
    </location>
</feature>
<dbReference type="PROSITE" id="PS50110">
    <property type="entry name" value="RESPONSE_REGULATORY"/>
    <property type="match status" value="1"/>
</dbReference>
<dbReference type="CDD" id="cd17534">
    <property type="entry name" value="REC_DC-like"/>
    <property type="match status" value="1"/>
</dbReference>
<dbReference type="SUPFAM" id="SSF55874">
    <property type="entry name" value="ATPase domain of HSP90 chaperone/DNA topoisomerase II/histidine kinase"/>
    <property type="match status" value="1"/>
</dbReference>
<dbReference type="Gene3D" id="3.30.565.10">
    <property type="entry name" value="Histidine kinase-like ATPase, C-terminal domain"/>
    <property type="match status" value="1"/>
</dbReference>
<dbReference type="InterPro" id="IPR036097">
    <property type="entry name" value="HisK_dim/P_sf"/>
</dbReference>
<dbReference type="EMBL" id="CP036498">
    <property type="protein sequence ID" value="QUS38054.1"/>
    <property type="molecule type" value="Genomic_DNA"/>
</dbReference>
<dbReference type="SUPFAM" id="SSF52172">
    <property type="entry name" value="CheY-like"/>
    <property type="match status" value="1"/>
</dbReference>
<dbReference type="SMART" id="SM00387">
    <property type="entry name" value="HATPase_c"/>
    <property type="match status" value="1"/>
</dbReference>
<evidence type="ECO:0000256" key="2">
    <source>
        <dbReference type="ARBA" id="ARBA00012438"/>
    </source>
</evidence>
<dbReference type="Pfam" id="PF00072">
    <property type="entry name" value="Response_reg"/>
    <property type="match status" value="1"/>
</dbReference>
<dbReference type="SMART" id="SM00448">
    <property type="entry name" value="REC"/>
    <property type="match status" value="1"/>
</dbReference>